<dbReference type="Pfam" id="PF04300">
    <property type="entry name" value="FBA"/>
    <property type="match status" value="1"/>
</dbReference>
<dbReference type="InterPro" id="IPR008979">
    <property type="entry name" value="Galactose-bd-like_sf"/>
</dbReference>
<feature type="compositionally biased region" description="Acidic residues" evidence="1">
    <location>
        <begin position="176"/>
        <end position="188"/>
    </location>
</feature>
<dbReference type="InterPro" id="IPR001810">
    <property type="entry name" value="F-box_dom"/>
</dbReference>
<dbReference type="GO" id="GO:0061630">
    <property type="term" value="F:ubiquitin protein ligase activity"/>
    <property type="evidence" value="ECO:0007669"/>
    <property type="project" value="TreeGrafter"/>
</dbReference>
<dbReference type="SMART" id="SM01198">
    <property type="entry name" value="FBA"/>
    <property type="match status" value="1"/>
</dbReference>
<dbReference type="Gene3D" id="2.60.120.260">
    <property type="entry name" value="Galactose-binding domain-like"/>
    <property type="match status" value="1"/>
</dbReference>
<organism evidence="4">
    <name type="scientific">Ixodes ricinus</name>
    <name type="common">Common tick</name>
    <name type="synonym">Acarus ricinus</name>
    <dbReference type="NCBI Taxonomy" id="34613"/>
    <lineage>
        <taxon>Eukaryota</taxon>
        <taxon>Metazoa</taxon>
        <taxon>Ecdysozoa</taxon>
        <taxon>Arthropoda</taxon>
        <taxon>Chelicerata</taxon>
        <taxon>Arachnida</taxon>
        <taxon>Acari</taxon>
        <taxon>Parasitiformes</taxon>
        <taxon>Ixodida</taxon>
        <taxon>Ixodoidea</taxon>
        <taxon>Ixodidae</taxon>
        <taxon>Ixodinae</taxon>
        <taxon>Ixodes</taxon>
    </lineage>
</organism>
<dbReference type="InterPro" id="IPR007397">
    <property type="entry name" value="F-box-assoc_dom"/>
</dbReference>
<dbReference type="Pfam" id="PF00646">
    <property type="entry name" value="F-box"/>
    <property type="match status" value="1"/>
</dbReference>
<accession>A0A6B0VBK4</accession>
<dbReference type="EMBL" id="GIFC01017466">
    <property type="protein sequence ID" value="MXU99549.1"/>
    <property type="molecule type" value="Transcribed_RNA"/>
</dbReference>
<dbReference type="InterPro" id="IPR036047">
    <property type="entry name" value="F-box-like_dom_sf"/>
</dbReference>
<evidence type="ECO:0000313" key="4">
    <source>
        <dbReference type="EMBL" id="MXU99549.1"/>
    </source>
</evidence>
<dbReference type="PROSITE" id="PS51114">
    <property type="entry name" value="FBA"/>
    <property type="match status" value="1"/>
</dbReference>
<protein>
    <submittedName>
        <fullName evidence="4">Putativereceptor for ubiquitination targets</fullName>
    </submittedName>
</protein>
<dbReference type="FunFam" id="2.60.120.260:FF:000012">
    <property type="entry name" value="F-box only protein 2"/>
    <property type="match status" value="1"/>
</dbReference>
<dbReference type="PANTHER" id="PTHR12125">
    <property type="entry name" value="F-BOX ONLY PROTEIN 6-LIKE PROTEIN"/>
    <property type="match status" value="1"/>
</dbReference>
<evidence type="ECO:0000259" key="3">
    <source>
        <dbReference type="PROSITE" id="PS51114"/>
    </source>
</evidence>
<evidence type="ECO:0000256" key="1">
    <source>
        <dbReference type="SAM" id="MobiDB-lite"/>
    </source>
</evidence>
<dbReference type="GO" id="GO:0019005">
    <property type="term" value="C:SCF ubiquitin ligase complex"/>
    <property type="evidence" value="ECO:0007669"/>
    <property type="project" value="TreeGrafter"/>
</dbReference>
<dbReference type="SUPFAM" id="SSF49785">
    <property type="entry name" value="Galactose-binding domain-like"/>
    <property type="match status" value="1"/>
</dbReference>
<dbReference type="FunFam" id="1.20.1280.50:FF:000002">
    <property type="entry name" value="F-box only protein 44"/>
    <property type="match status" value="1"/>
</dbReference>
<feature type="compositionally biased region" description="Acidic residues" evidence="1">
    <location>
        <begin position="130"/>
        <end position="142"/>
    </location>
</feature>
<dbReference type="GO" id="GO:0005737">
    <property type="term" value="C:cytoplasm"/>
    <property type="evidence" value="ECO:0007669"/>
    <property type="project" value="TreeGrafter"/>
</dbReference>
<feature type="region of interest" description="Disordered" evidence="1">
    <location>
        <begin position="102"/>
        <end position="266"/>
    </location>
</feature>
<dbReference type="PROSITE" id="PS50181">
    <property type="entry name" value="FBOX"/>
    <property type="match status" value="1"/>
</dbReference>
<dbReference type="InterPro" id="IPR039752">
    <property type="entry name" value="F-box_only"/>
</dbReference>
<evidence type="ECO:0000259" key="2">
    <source>
        <dbReference type="PROSITE" id="PS50181"/>
    </source>
</evidence>
<name>A0A6B0VBK4_IXORI</name>
<feature type="compositionally biased region" description="Polar residues" evidence="1">
    <location>
        <begin position="151"/>
        <end position="168"/>
    </location>
</feature>
<dbReference type="GO" id="GO:0006516">
    <property type="term" value="P:glycoprotein catabolic process"/>
    <property type="evidence" value="ECO:0007669"/>
    <property type="project" value="TreeGrafter"/>
</dbReference>
<dbReference type="SUPFAM" id="SSF81383">
    <property type="entry name" value="F-box domain"/>
    <property type="match status" value="1"/>
</dbReference>
<dbReference type="Gene3D" id="1.20.1280.50">
    <property type="match status" value="1"/>
</dbReference>
<feature type="compositionally biased region" description="Acidic residues" evidence="1">
    <location>
        <begin position="253"/>
        <end position="266"/>
    </location>
</feature>
<dbReference type="AlphaFoldDB" id="A0A6B0VBK4"/>
<proteinExistence type="predicted"/>
<dbReference type="PANTHER" id="PTHR12125:SF5">
    <property type="entry name" value="F-BOX DOMAIN-CONTAINING PROTEIN"/>
    <property type="match status" value="1"/>
</dbReference>
<dbReference type="SMART" id="SM00256">
    <property type="entry name" value="FBOX"/>
    <property type="match status" value="1"/>
</dbReference>
<feature type="region of interest" description="Disordered" evidence="1">
    <location>
        <begin position="436"/>
        <end position="459"/>
    </location>
</feature>
<dbReference type="GO" id="GO:0036503">
    <property type="term" value="P:ERAD pathway"/>
    <property type="evidence" value="ECO:0007669"/>
    <property type="project" value="TreeGrafter"/>
</dbReference>
<dbReference type="GO" id="GO:0031146">
    <property type="term" value="P:SCF-dependent proteasomal ubiquitin-dependent protein catabolic process"/>
    <property type="evidence" value="ECO:0007669"/>
    <property type="project" value="TreeGrafter"/>
</dbReference>
<sequence>MRKFFVSRLMGRSAEDLDPFPILELPEQLVEYVLSFVSTDDLVKSCRLVCVQFQRIVDRNGFWKIKCERDGKVIPSFHLDSLPANYYRAIYVSNPYGRNLLRNGHGDEKGPDNEASQLPSKTGKAVAEGDCSDVESSGDEHDEMLQAARPDQTSAGPDSEASQLSSKTGKAVAEGDCSDVESSGDEHDEMPQAARPDPTSAGPDNEASQLPSKTGKAVAEGDCSDVESSGGEHDEMPQAARPEPTSAASSSDGEPESEPPSEDEDYYEDDFWRDMFAHWQVTQNHGDGWRVEKTPAGADPLPLANQSCFATSYGECSKEQVISLVKEGVVPEVLDIFKPAIEVSEWYAGRFDCGCKYRLIVELLNVAKKPVATFDTGELVTPQWAGRQWQQVRHTFNDYPKGVRYVRFAHLGTDTQFWAGHYGAKMAGGMVRIAAEQTDPPSTAASRETADKTSGAQHS</sequence>
<reference evidence="4" key="1">
    <citation type="submission" date="2019-12" db="EMBL/GenBank/DDBJ databases">
        <title>An insight into the sialome of adult female Ixodes ricinus ticks feeding for 6 days.</title>
        <authorList>
            <person name="Perner J."/>
            <person name="Ribeiro J.M.C."/>
        </authorList>
    </citation>
    <scope>NUCLEOTIDE SEQUENCE</scope>
    <source>
        <strain evidence="4">Semi-engorged</strain>
        <tissue evidence="4">Salivary glands</tissue>
    </source>
</reference>
<feature type="compositionally biased region" description="Polar residues" evidence="1">
    <location>
        <begin position="439"/>
        <end position="459"/>
    </location>
</feature>
<feature type="domain" description="FBA" evidence="3">
    <location>
        <begin position="255"/>
        <end position="435"/>
    </location>
</feature>
<keyword evidence="4" id="KW-0675">Receptor</keyword>
<feature type="domain" description="F-box" evidence="2">
    <location>
        <begin position="19"/>
        <end position="66"/>
    </location>
</feature>